<dbReference type="EMBL" id="MU853596">
    <property type="protein sequence ID" value="KAK4142526.1"/>
    <property type="molecule type" value="Genomic_DNA"/>
</dbReference>
<accession>A0AAN6V168</accession>
<gene>
    <name evidence="2" type="ORF">C8A04DRAFT_13135</name>
</gene>
<organism evidence="2 3">
    <name type="scientific">Dichotomopilus funicola</name>
    <dbReference type="NCBI Taxonomy" id="1934379"/>
    <lineage>
        <taxon>Eukaryota</taxon>
        <taxon>Fungi</taxon>
        <taxon>Dikarya</taxon>
        <taxon>Ascomycota</taxon>
        <taxon>Pezizomycotina</taxon>
        <taxon>Sordariomycetes</taxon>
        <taxon>Sordariomycetidae</taxon>
        <taxon>Sordariales</taxon>
        <taxon>Chaetomiaceae</taxon>
        <taxon>Dichotomopilus</taxon>
    </lineage>
</organism>
<feature type="compositionally biased region" description="Low complexity" evidence="1">
    <location>
        <begin position="9"/>
        <end position="27"/>
    </location>
</feature>
<reference evidence="2" key="2">
    <citation type="submission" date="2023-05" db="EMBL/GenBank/DDBJ databases">
        <authorList>
            <consortium name="Lawrence Berkeley National Laboratory"/>
            <person name="Steindorff A."/>
            <person name="Hensen N."/>
            <person name="Bonometti L."/>
            <person name="Westerberg I."/>
            <person name="Brannstrom I.O."/>
            <person name="Guillou S."/>
            <person name="Cros-Aarteil S."/>
            <person name="Calhoun S."/>
            <person name="Haridas S."/>
            <person name="Kuo A."/>
            <person name="Mondo S."/>
            <person name="Pangilinan J."/>
            <person name="Riley R."/>
            <person name="Labutti K."/>
            <person name="Andreopoulos B."/>
            <person name="Lipzen A."/>
            <person name="Chen C."/>
            <person name="Yanf M."/>
            <person name="Daum C."/>
            <person name="Ng V."/>
            <person name="Clum A."/>
            <person name="Ohm R."/>
            <person name="Martin F."/>
            <person name="Silar P."/>
            <person name="Natvig D."/>
            <person name="Lalanne C."/>
            <person name="Gautier V."/>
            <person name="Ament-Velasquez S.L."/>
            <person name="Kruys A."/>
            <person name="Hutchinson M.I."/>
            <person name="Powell A.J."/>
            <person name="Barry K."/>
            <person name="Miller A.N."/>
            <person name="Grigoriev I.V."/>
            <person name="Debuchy R."/>
            <person name="Gladieux P."/>
            <person name="Thoren M.H."/>
            <person name="Johannesson H."/>
        </authorList>
    </citation>
    <scope>NUCLEOTIDE SEQUENCE</scope>
    <source>
        <strain evidence="2">CBS 141.50</strain>
    </source>
</reference>
<feature type="region of interest" description="Disordered" evidence="1">
    <location>
        <begin position="1"/>
        <end position="34"/>
    </location>
</feature>
<proteinExistence type="predicted"/>
<keyword evidence="3" id="KW-1185">Reference proteome</keyword>
<evidence type="ECO:0000313" key="3">
    <source>
        <dbReference type="Proteomes" id="UP001302676"/>
    </source>
</evidence>
<protein>
    <submittedName>
        <fullName evidence="2">Uncharacterized protein</fullName>
    </submittedName>
</protein>
<reference evidence="2" key="1">
    <citation type="journal article" date="2023" name="Mol. Phylogenet. Evol.">
        <title>Genome-scale phylogeny and comparative genomics of the fungal order Sordariales.</title>
        <authorList>
            <person name="Hensen N."/>
            <person name="Bonometti L."/>
            <person name="Westerberg I."/>
            <person name="Brannstrom I.O."/>
            <person name="Guillou S."/>
            <person name="Cros-Aarteil S."/>
            <person name="Calhoun S."/>
            <person name="Haridas S."/>
            <person name="Kuo A."/>
            <person name="Mondo S."/>
            <person name="Pangilinan J."/>
            <person name="Riley R."/>
            <person name="LaButti K."/>
            <person name="Andreopoulos B."/>
            <person name="Lipzen A."/>
            <person name="Chen C."/>
            <person name="Yan M."/>
            <person name="Daum C."/>
            <person name="Ng V."/>
            <person name="Clum A."/>
            <person name="Steindorff A."/>
            <person name="Ohm R.A."/>
            <person name="Martin F."/>
            <person name="Silar P."/>
            <person name="Natvig D.O."/>
            <person name="Lalanne C."/>
            <person name="Gautier V."/>
            <person name="Ament-Velasquez S.L."/>
            <person name="Kruys A."/>
            <person name="Hutchinson M.I."/>
            <person name="Powell A.J."/>
            <person name="Barry K."/>
            <person name="Miller A.N."/>
            <person name="Grigoriev I.V."/>
            <person name="Debuchy R."/>
            <person name="Gladieux P."/>
            <person name="Hiltunen Thoren M."/>
            <person name="Johannesson H."/>
        </authorList>
    </citation>
    <scope>NUCLEOTIDE SEQUENCE</scope>
    <source>
        <strain evidence="2">CBS 141.50</strain>
    </source>
</reference>
<name>A0AAN6V168_9PEZI</name>
<dbReference type="AlphaFoldDB" id="A0AAN6V168"/>
<dbReference type="GeneID" id="87814211"/>
<evidence type="ECO:0000256" key="1">
    <source>
        <dbReference type="SAM" id="MobiDB-lite"/>
    </source>
</evidence>
<evidence type="ECO:0000313" key="2">
    <source>
        <dbReference type="EMBL" id="KAK4142526.1"/>
    </source>
</evidence>
<comment type="caution">
    <text evidence="2">The sequence shown here is derived from an EMBL/GenBank/DDBJ whole genome shotgun (WGS) entry which is preliminary data.</text>
</comment>
<dbReference type="Proteomes" id="UP001302676">
    <property type="component" value="Unassembled WGS sequence"/>
</dbReference>
<dbReference type="RefSeq" id="XP_062635897.1">
    <property type="nucleotide sequence ID" value="XM_062777598.1"/>
</dbReference>
<sequence length="366" mass="42098">MQDHRDAPDQATAADAPDPAAMANPVASPSTEPPVEDYLTDIDTRCGLFDHFRARCGHADKCPSAAVFAVFMVAPVEELRTFLQDRCLSSWKLFRRRSKLVRVNDFYKSSFLLVIIIYPAGRSLVINYLTKIDVTDAPPVEEKALDRQKCVFSETPTNAHLTSLLPPSNIFHRMRYHMLNEVLENFWGPNKAAAWRRMFHDRDTHPAANGIPMSRLYDYLFRQAYFALKPLRETPEGVVVQWHWLTRSRLLPDIPCYDTYRTFRQAQLMERRSECGPGSGKAWQIRNGQTFLLRAGDSDNRPSWALLEMQWDFQRVVAICGAGDQHEGFGEYSARTRLYVPGARRRNGMLWIRWLGDRGIELSELD</sequence>